<accession>A0A7W6LWC2</accession>
<dbReference type="EMBL" id="JACIEU010000041">
    <property type="protein sequence ID" value="MBB4151591.1"/>
    <property type="molecule type" value="Genomic_DNA"/>
</dbReference>
<gene>
    <name evidence="1" type="ORF">GGQ90_005405</name>
</gene>
<evidence type="ECO:0000313" key="2">
    <source>
        <dbReference type="Proteomes" id="UP000590524"/>
    </source>
</evidence>
<comment type="caution">
    <text evidence="1">The sequence shown here is derived from an EMBL/GenBank/DDBJ whole genome shotgun (WGS) entry which is preliminary data.</text>
</comment>
<dbReference type="Gene3D" id="2.60.120.620">
    <property type="entry name" value="q2cbj1_9rhob like domain"/>
    <property type="match status" value="1"/>
</dbReference>
<keyword evidence="2" id="KW-1185">Reference proteome</keyword>
<dbReference type="Pfam" id="PF05721">
    <property type="entry name" value="PhyH"/>
    <property type="match status" value="1"/>
</dbReference>
<dbReference type="InterPro" id="IPR008775">
    <property type="entry name" value="Phytyl_CoA_dOase-like"/>
</dbReference>
<protein>
    <recommendedName>
        <fullName evidence="3">Phytanoyl-CoA dioxygenase</fullName>
    </recommendedName>
</protein>
<dbReference type="AlphaFoldDB" id="A0A7W6LWC2"/>
<dbReference type="GO" id="GO:0016706">
    <property type="term" value="F:2-oxoglutarate-dependent dioxygenase activity"/>
    <property type="evidence" value="ECO:0007669"/>
    <property type="project" value="UniProtKB-ARBA"/>
</dbReference>
<evidence type="ECO:0000313" key="1">
    <source>
        <dbReference type="EMBL" id="MBB4151591.1"/>
    </source>
</evidence>
<dbReference type="Proteomes" id="UP000590524">
    <property type="component" value="Unassembled WGS sequence"/>
</dbReference>
<evidence type="ECO:0008006" key="3">
    <source>
        <dbReference type="Google" id="ProtNLM"/>
    </source>
</evidence>
<reference evidence="1 2" key="1">
    <citation type="submission" date="2020-08" db="EMBL/GenBank/DDBJ databases">
        <title>Genomic Encyclopedia of Type Strains, Phase IV (KMG-IV): sequencing the most valuable type-strain genomes for metagenomic binning, comparative biology and taxonomic classification.</title>
        <authorList>
            <person name="Goeker M."/>
        </authorList>
    </citation>
    <scope>NUCLEOTIDE SEQUENCE [LARGE SCALE GENOMIC DNA]</scope>
    <source>
        <strain evidence="1 2">DSM 19371</strain>
    </source>
</reference>
<organism evidence="1 2">
    <name type="scientific">Sphingobium scionense</name>
    <dbReference type="NCBI Taxonomy" id="1404341"/>
    <lineage>
        <taxon>Bacteria</taxon>
        <taxon>Pseudomonadati</taxon>
        <taxon>Pseudomonadota</taxon>
        <taxon>Alphaproteobacteria</taxon>
        <taxon>Sphingomonadales</taxon>
        <taxon>Sphingomonadaceae</taxon>
        <taxon>Sphingobium</taxon>
    </lineage>
</organism>
<sequence length="297" mass="31377">MTDMIDLPGDLSSEIARHAADLLAQGYCIIPDALPSATIAALDADLAGDFIRTPFGQGGFYGTTTKRFGRLLIRSGHAAALVQQRLVLGVVETILSPWCDRIQLNTTQAIAVHPGAPAQLPHRDQDMWRGPVGEIEYLVNVMWPLSSFTPDNGGTLVWPRSHGGHALDPEPEEAPFAAAIAPGAALIMLGSTLHGAGANVTGTVRRGVVVGYALGWLKPYENPWLAYPPTIARSFAPDLAALVGYQQHRPNLGNFEGQCPSILLGDHADGPLGAIDALRPDQQALVDAYAAAQGSAS</sequence>
<proteinExistence type="predicted"/>
<dbReference type="SUPFAM" id="SSF51197">
    <property type="entry name" value="Clavaminate synthase-like"/>
    <property type="match status" value="1"/>
</dbReference>
<name>A0A7W6LWC2_9SPHN</name>